<dbReference type="EMBL" id="JAPDRQ010000105">
    <property type="protein sequence ID" value="KAJ9655044.1"/>
    <property type="molecule type" value="Genomic_DNA"/>
</dbReference>
<evidence type="ECO:0000313" key="1">
    <source>
        <dbReference type="EMBL" id="KAJ9655044.1"/>
    </source>
</evidence>
<evidence type="ECO:0000313" key="2">
    <source>
        <dbReference type="Proteomes" id="UP001172386"/>
    </source>
</evidence>
<sequence length="353" mass="37648">MVPLAEQYPWTTLPFIVGAPMRQLAMARLAVEVSAAGGFGFIGAGESLDEVDSYLEQAASLVKGHELLQTYYEKSGVLPVGFGFFDWAPAEDLEKCMVAVKKWKPAAVWQFGAYKNQDYAVWAEKIRKMGEGKTQVWIQVGSVADALEVAKTARPDVLVVQGTDAGGHGLETGAGIISLLPEVADALDATGITDINLIAAGGIMDGRGVAATLVLGANGACLGTRFLASEEANIGNGYRQEVIRASDGGMNTARTKIYDKLRGTTLWPVGYNARGVLNQSFHDHNAGLALEENRKLYDEAMKQGDAGWGVNGRITTYAGTGVGLVKSVMKGGDIVKELQQQALRRLEAVTPKL</sequence>
<dbReference type="Proteomes" id="UP001172386">
    <property type="component" value="Unassembled WGS sequence"/>
</dbReference>
<organism evidence="1 2">
    <name type="scientific">Neophaeococcomyces mojaviensis</name>
    <dbReference type="NCBI Taxonomy" id="3383035"/>
    <lineage>
        <taxon>Eukaryota</taxon>
        <taxon>Fungi</taxon>
        <taxon>Dikarya</taxon>
        <taxon>Ascomycota</taxon>
        <taxon>Pezizomycotina</taxon>
        <taxon>Eurotiomycetes</taxon>
        <taxon>Chaetothyriomycetidae</taxon>
        <taxon>Chaetothyriales</taxon>
        <taxon>Chaetothyriales incertae sedis</taxon>
        <taxon>Neophaeococcomyces</taxon>
    </lineage>
</organism>
<comment type="caution">
    <text evidence="1">The sequence shown here is derived from an EMBL/GenBank/DDBJ whole genome shotgun (WGS) entry which is preliminary data.</text>
</comment>
<name>A0ACC3A467_9EURO</name>
<gene>
    <name evidence="1" type="ORF">H2198_005984</name>
</gene>
<accession>A0ACC3A467</accession>
<protein>
    <submittedName>
        <fullName evidence="1">Uncharacterized protein</fullName>
    </submittedName>
</protein>
<reference evidence="1" key="1">
    <citation type="submission" date="2022-10" db="EMBL/GenBank/DDBJ databases">
        <title>Culturing micro-colonial fungi from biological soil crusts in the Mojave desert and describing Neophaeococcomyces mojavensis, and introducing the new genera and species Taxawa tesnikishii.</title>
        <authorList>
            <person name="Kurbessoian T."/>
            <person name="Stajich J.E."/>
        </authorList>
    </citation>
    <scope>NUCLEOTIDE SEQUENCE</scope>
    <source>
        <strain evidence="1">JES_112</strain>
    </source>
</reference>
<keyword evidence="2" id="KW-1185">Reference proteome</keyword>
<proteinExistence type="predicted"/>